<dbReference type="GO" id="GO:0009507">
    <property type="term" value="C:chloroplast"/>
    <property type="evidence" value="ECO:0007669"/>
    <property type="project" value="TreeGrafter"/>
</dbReference>
<comment type="catalytic activity">
    <reaction evidence="1">
        <text>O-phospho-L-threonyl-[protein] + H2O = L-threonyl-[protein] + phosphate</text>
        <dbReference type="Rhea" id="RHEA:47004"/>
        <dbReference type="Rhea" id="RHEA-COMP:11060"/>
        <dbReference type="Rhea" id="RHEA-COMP:11605"/>
        <dbReference type="ChEBI" id="CHEBI:15377"/>
        <dbReference type="ChEBI" id="CHEBI:30013"/>
        <dbReference type="ChEBI" id="CHEBI:43474"/>
        <dbReference type="ChEBI" id="CHEBI:61977"/>
        <dbReference type="EC" id="3.1.3.16"/>
    </reaction>
</comment>
<dbReference type="Gene3D" id="3.60.40.10">
    <property type="entry name" value="PPM-type phosphatase domain"/>
    <property type="match status" value="1"/>
</dbReference>
<organism evidence="3 4">
    <name type="scientific">Rhododendron simsii</name>
    <name type="common">Sims's rhododendron</name>
    <dbReference type="NCBI Taxonomy" id="118357"/>
    <lineage>
        <taxon>Eukaryota</taxon>
        <taxon>Viridiplantae</taxon>
        <taxon>Streptophyta</taxon>
        <taxon>Embryophyta</taxon>
        <taxon>Tracheophyta</taxon>
        <taxon>Spermatophyta</taxon>
        <taxon>Magnoliopsida</taxon>
        <taxon>eudicotyledons</taxon>
        <taxon>Gunneridae</taxon>
        <taxon>Pentapetalae</taxon>
        <taxon>asterids</taxon>
        <taxon>Ericales</taxon>
        <taxon>Ericaceae</taxon>
        <taxon>Ericoideae</taxon>
        <taxon>Rhodoreae</taxon>
        <taxon>Rhododendron</taxon>
    </lineage>
</organism>
<dbReference type="PANTHER" id="PTHR12320:SF1">
    <property type="entry name" value="PROTEIN PHOSPHATASE PTC7 HOMOLOG"/>
    <property type="match status" value="1"/>
</dbReference>
<name>A0A834G9W2_RHOSS</name>
<protein>
    <recommendedName>
        <fullName evidence="1">Protein phosphatase</fullName>
        <ecNumber evidence="1">3.1.3.16</ecNumber>
    </recommendedName>
</protein>
<comment type="similarity">
    <text evidence="1">Belongs to the PP2C family.</text>
</comment>
<keyword evidence="1" id="KW-0464">Manganese</keyword>
<dbReference type="InterPro" id="IPR001932">
    <property type="entry name" value="PPM-type_phosphatase-like_dom"/>
</dbReference>
<reference evidence="3" key="1">
    <citation type="submission" date="2019-11" db="EMBL/GenBank/DDBJ databases">
        <authorList>
            <person name="Liu Y."/>
            <person name="Hou J."/>
            <person name="Li T.-Q."/>
            <person name="Guan C.-H."/>
            <person name="Wu X."/>
            <person name="Wu H.-Z."/>
            <person name="Ling F."/>
            <person name="Zhang R."/>
            <person name="Shi X.-G."/>
            <person name="Ren J.-P."/>
            <person name="Chen E.-F."/>
            <person name="Sun J.-M."/>
        </authorList>
    </citation>
    <scope>NUCLEOTIDE SEQUENCE</scope>
    <source>
        <strain evidence="3">Adult_tree_wgs_1</strain>
        <tissue evidence="3">Leaves</tissue>
    </source>
</reference>
<evidence type="ECO:0000313" key="4">
    <source>
        <dbReference type="Proteomes" id="UP000626092"/>
    </source>
</evidence>
<comment type="catalytic activity">
    <reaction evidence="1">
        <text>O-phospho-L-seryl-[protein] + H2O = L-seryl-[protein] + phosphate</text>
        <dbReference type="Rhea" id="RHEA:20629"/>
        <dbReference type="Rhea" id="RHEA-COMP:9863"/>
        <dbReference type="Rhea" id="RHEA-COMP:11604"/>
        <dbReference type="ChEBI" id="CHEBI:15377"/>
        <dbReference type="ChEBI" id="CHEBI:29999"/>
        <dbReference type="ChEBI" id="CHEBI:43474"/>
        <dbReference type="ChEBI" id="CHEBI:83421"/>
        <dbReference type="EC" id="3.1.3.16"/>
    </reaction>
</comment>
<dbReference type="GO" id="GO:0046872">
    <property type="term" value="F:metal ion binding"/>
    <property type="evidence" value="ECO:0007669"/>
    <property type="project" value="UniProtKB-UniRule"/>
</dbReference>
<dbReference type="PROSITE" id="PS51746">
    <property type="entry name" value="PPM_2"/>
    <property type="match status" value="1"/>
</dbReference>
<dbReference type="Pfam" id="PF13672">
    <property type="entry name" value="PP2C_2"/>
    <property type="match status" value="1"/>
</dbReference>
<keyword evidence="1" id="KW-0460">Magnesium</keyword>
<dbReference type="InterPro" id="IPR039123">
    <property type="entry name" value="PPTC7"/>
</dbReference>
<comment type="caution">
    <text evidence="3">The sequence shown here is derived from an EMBL/GenBank/DDBJ whole genome shotgun (WGS) entry which is preliminary data.</text>
</comment>
<keyword evidence="1" id="KW-0378">Hydrolase</keyword>
<evidence type="ECO:0000313" key="3">
    <source>
        <dbReference type="EMBL" id="KAF7129247.1"/>
    </source>
</evidence>
<dbReference type="EMBL" id="WJXA01000010">
    <property type="protein sequence ID" value="KAF7129247.1"/>
    <property type="molecule type" value="Genomic_DNA"/>
</dbReference>
<gene>
    <name evidence="3" type="ORF">RHSIM_Rhsim10G0057000</name>
</gene>
<dbReference type="EC" id="3.1.3.16" evidence="1"/>
<proteinExistence type="inferred from homology"/>
<keyword evidence="1" id="KW-0479">Metal-binding</keyword>
<dbReference type="AlphaFoldDB" id="A0A834G9W2"/>
<feature type="domain" description="PPM-type phosphatase" evidence="2">
    <location>
        <begin position="1"/>
        <end position="147"/>
    </location>
</feature>
<comment type="cofactor">
    <cofactor evidence="1">
        <name>Mg(2+)</name>
        <dbReference type="ChEBI" id="CHEBI:18420"/>
    </cofactor>
</comment>
<dbReference type="PANTHER" id="PTHR12320">
    <property type="entry name" value="PROTEIN PHOSPHATASE 2C"/>
    <property type="match status" value="1"/>
</dbReference>
<dbReference type="OrthoDB" id="60843at2759"/>
<dbReference type="GO" id="GO:0004722">
    <property type="term" value="F:protein serine/threonine phosphatase activity"/>
    <property type="evidence" value="ECO:0007669"/>
    <property type="project" value="UniProtKB-EC"/>
</dbReference>
<evidence type="ECO:0000259" key="2">
    <source>
        <dbReference type="PROSITE" id="PS51746"/>
    </source>
</evidence>
<keyword evidence="4" id="KW-1185">Reference proteome</keyword>
<keyword evidence="1" id="KW-0904">Protein phosphatase</keyword>
<dbReference type="SUPFAM" id="SSF81606">
    <property type="entry name" value="PP2C-like"/>
    <property type="match status" value="1"/>
</dbReference>
<evidence type="ECO:0000256" key="1">
    <source>
        <dbReference type="RuleBase" id="RU366020"/>
    </source>
</evidence>
<accession>A0A834G9W2</accession>
<comment type="cofactor">
    <cofactor evidence="1">
        <name>Mn(2+)</name>
        <dbReference type="ChEBI" id="CHEBI:29035"/>
    </cofactor>
</comment>
<dbReference type="Proteomes" id="UP000626092">
    <property type="component" value="Unassembled WGS sequence"/>
</dbReference>
<dbReference type="InterPro" id="IPR036457">
    <property type="entry name" value="PPM-type-like_dom_sf"/>
</dbReference>
<sequence length="152" mass="16477">MFNSNQALHVANIGDSGFIVIRNGAVYDKSSPGSHKFNYPCRIKRGDDPSKFVVVYRIDLDDGDVIVTATDGLFDNLYNREIASVVFKSLQANLKPEEIAAVLAVRAQEVGKSETGWSPFADAVQAAGYVGYTGGKLDDVTVIVSLVQKFSK</sequence>